<accession>A0ABT1EZF0</accession>
<comment type="caution">
    <text evidence="1">The sequence shown here is derived from an EMBL/GenBank/DDBJ whole genome shotgun (WGS) entry which is preliminary data.</text>
</comment>
<evidence type="ECO:0008006" key="3">
    <source>
        <dbReference type="Google" id="ProtNLM"/>
    </source>
</evidence>
<reference evidence="1 2" key="1">
    <citation type="submission" date="2022-06" db="EMBL/GenBank/DDBJ databases">
        <title>Acetobacer genomes from food samples.</title>
        <authorList>
            <person name="Sombolestani A."/>
        </authorList>
    </citation>
    <scope>NUCLEOTIDE SEQUENCE [LARGE SCALE GENOMIC DNA]</scope>
    <source>
        <strain evidence="1 2">R-83285</strain>
    </source>
</reference>
<dbReference type="Proteomes" id="UP001523528">
    <property type="component" value="Unassembled WGS sequence"/>
</dbReference>
<dbReference type="EMBL" id="JAMYZZ010000009">
    <property type="protein sequence ID" value="MCP1258325.1"/>
    <property type="molecule type" value="Genomic_DNA"/>
</dbReference>
<dbReference type="RefSeq" id="WP_253543802.1">
    <property type="nucleotide sequence ID" value="NZ_JAMYZY010000028.1"/>
</dbReference>
<organism evidence="1 2">
    <name type="scientific">Acetobacter lambici</name>
    <dbReference type="NCBI Taxonomy" id="1332824"/>
    <lineage>
        <taxon>Bacteria</taxon>
        <taxon>Pseudomonadati</taxon>
        <taxon>Pseudomonadota</taxon>
        <taxon>Alphaproteobacteria</taxon>
        <taxon>Acetobacterales</taxon>
        <taxon>Acetobacteraceae</taxon>
        <taxon>Acetobacter</taxon>
    </lineage>
</organism>
<protein>
    <recommendedName>
        <fullName evidence="3">Phage protein</fullName>
    </recommendedName>
</protein>
<name>A0ABT1EZF0_9PROT</name>
<keyword evidence="2" id="KW-1185">Reference proteome</keyword>
<evidence type="ECO:0000313" key="2">
    <source>
        <dbReference type="Proteomes" id="UP001523528"/>
    </source>
</evidence>
<proteinExistence type="predicted"/>
<gene>
    <name evidence="1" type="ORF">NKW50_06945</name>
</gene>
<sequence>MMVGISIKVDTREVRKKLSDLSEKGIRDATAFALNITAARCKNALVTEMKSVFDNPTPFTLNAFRVERASASKLVATIVARDWATKGTAAGEYLKPQVYGGVRPMKKFEKALSPLSGGQYIIPGPGARLDQYGNMSRGQIVQILSRFNLMRDPQQNMSQRIAQRLAKQKKNARGQRSEYFIAREGRNGRPKGIFQLVGKGKVVPVLWFVQKRPTYSVRFKVDEVVDKTAEDQLPSAIESAIKGAIKRGFGKS</sequence>
<evidence type="ECO:0000313" key="1">
    <source>
        <dbReference type="EMBL" id="MCP1258325.1"/>
    </source>
</evidence>